<evidence type="ECO:0000313" key="3">
    <source>
        <dbReference type="EMBL" id="PHU38480.1"/>
    </source>
</evidence>
<dbReference type="InterPro" id="IPR033134">
    <property type="entry name" value="Asp/Glu_racemase_AS_2"/>
</dbReference>
<sequence>MNKLGVIGGLGPMATAYFYQLVVQMTDAASDQEHIETIIYSRPSTPDRTKFILGKSDEDPMPFLLDAGRKLKRQGANVIAIPCITAHYFQKRLEKTLGTRVIHAIEETGKYLKSKGITVVGIMATDGTVESRLFQTILEKYGIACVIPSEKNQAKVMHIIYDDVKSGRPVEMDLFEEVSDKLFAQGAQTVLLGCTELSLIKRDYQIGKGFLDVMEVLARQAVLACGKLKEEYNNLITE</sequence>
<dbReference type="RefSeq" id="WP_099385553.1">
    <property type="nucleotide sequence ID" value="NZ_JANSWH010000051.1"/>
</dbReference>
<dbReference type="PANTHER" id="PTHR21198:SF7">
    <property type="entry name" value="ASPARTATE-GLUTAMATE RACEMASE FAMILY"/>
    <property type="match status" value="1"/>
</dbReference>
<reference evidence="3 4" key="2">
    <citation type="submission" date="2017-10" db="EMBL/GenBank/DDBJ databases">
        <authorList>
            <person name="Banno H."/>
            <person name="Chua N.-H."/>
        </authorList>
    </citation>
    <scope>NUCLEOTIDE SEQUENCE [LARGE SCALE GENOMIC DNA]</scope>
    <source>
        <strain evidence="3 4">JK623</strain>
    </source>
</reference>
<keyword evidence="4" id="KW-1185">Reference proteome</keyword>
<evidence type="ECO:0000313" key="4">
    <source>
        <dbReference type="Proteomes" id="UP000224563"/>
    </source>
</evidence>
<comment type="similarity">
    <text evidence="1">Belongs to the aspartate/glutamate racemases family.</text>
</comment>
<reference evidence="3 4" key="1">
    <citation type="submission" date="2017-10" db="EMBL/GenBank/DDBJ databases">
        <title>Resolving the taxonomy of Roseburia spp., Eubacterium rectale and Agathobacter spp. through phylogenomic analysis.</title>
        <authorList>
            <person name="Sheridan P.O."/>
            <person name="Walker A.W."/>
            <person name="Duncan S.H."/>
            <person name="Scott K.P."/>
            <person name="Toole P.W.O."/>
            <person name="Luis P."/>
            <person name="Flint H.J."/>
        </authorList>
    </citation>
    <scope>NUCLEOTIDE SEQUENCE [LARGE SCALE GENOMIC DNA]</scope>
    <source>
        <strain evidence="3 4">JK623</strain>
    </source>
</reference>
<dbReference type="GO" id="GO:0047661">
    <property type="term" value="F:amino-acid racemase activity"/>
    <property type="evidence" value="ECO:0007669"/>
    <property type="project" value="InterPro"/>
</dbReference>
<accession>A0A2G3E5N7</accession>
<dbReference type="NCBIfam" id="TIGR00035">
    <property type="entry name" value="asp_race"/>
    <property type="match status" value="1"/>
</dbReference>
<dbReference type="EMBL" id="PDYG01000008">
    <property type="protein sequence ID" value="PHU38480.1"/>
    <property type="molecule type" value="Genomic_DNA"/>
</dbReference>
<dbReference type="AlphaFoldDB" id="A0A2G3E5N7"/>
<name>A0A2G3E5N7_9FIRM</name>
<dbReference type="InterPro" id="IPR004380">
    <property type="entry name" value="Asp_race"/>
</dbReference>
<gene>
    <name evidence="3" type="ORF">CSX02_02785</name>
</gene>
<dbReference type="Proteomes" id="UP000224563">
    <property type="component" value="Unassembled WGS sequence"/>
</dbReference>
<proteinExistence type="inferred from homology"/>
<organism evidence="3 4">
    <name type="scientific">Agathobacter ruminis</name>
    <dbReference type="NCBI Taxonomy" id="1712665"/>
    <lineage>
        <taxon>Bacteria</taxon>
        <taxon>Bacillati</taxon>
        <taxon>Bacillota</taxon>
        <taxon>Clostridia</taxon>
        <taxon>Lachnospirales</taxon>
        <taxon>Lachnospiraceae</taxon>
        <taxon>Agathobacter</taxon>
    </lineage>
</organism>
<evidence type="ECO:0000256" key="2">
    <source>
        <dbReference type="ARBA" id="ARBA00023235"/>
    </source>
</evidence>
<dbReference type="SUPFAM" id="SSF53681">
    <property type="entry name" value="Aspartate/glutamate racemase"/>
    <property type="match status" value="2"/>
</dbReference>
<keyword evidence="2" id="KW-0413">Isomerase</keyword>
<dbReference type="PROSITE" id="PS00924">
    <property type="entry name" value="ASP_GLU_RACEMASE_2"/>
    <property type="match status" value="1"/>
</dbReference>
<evidence type="ECO:0000256" key="1">
    <source>
        <dbReference type="ARBA" id="ARBA00007847"/>
    </source>
</evidence>
<dbReference type="InterPro" id="IPR001920">
    <property type="entry name" value="Asp/Glu_race"/>
</dbReference>
<dbReference type="Gene3D" id="3.40.50.1860">
    <property type="match status" value="2"/>
</dbReference>
<protein>
    <submittedName>
        <fullName evidence="3">Aspartate racemase</fullName>
    </submittedName>
</protein>
<dbReference type="PANTHER" id="PTHR21198">
    <property type="entry name" value="GLUTAMATE RACEMASE"/>
    <property type="match status" value="1"/>
</dbReference>
<dbReference type="InterPro" id="IPR015942">
    <property type="entry name" value="Asp/Glu/hydantoin_racemase"/>
</dbReference>
<comment type="caution">
    <text evidence="3">The sequence shown here is derived from an EMBL/GenBank/DDBJ whole genome shotgun (WGS) entry which is preliminary data.</text>
</comment>
<dbReference type="Pfam" id="PF01177">
    <property type="entry name" value="Asp_Glu_race"/>
    <property type="match status" value="1"/>
</dbReference>